<reference evidence="5 6" key="1">
    <citation type="submission" date="2021-03" db="EMBL/GenBank/DDBJ databases">
        <title>Sequencing the genomes of 1000 actinobacteria strains.</title>
        <authorList>
            <person name="Klenk H.-P."/>
        </authorList>
    </citation>
    <scope>NUCLEOTIDE SEQUENCE [LARGE SCALE GENOMIC DNA]</scope>
    <source>
        <strain evidence="5 6">DSM 20168</strain>
    </source>
</reference>
<dbReference type="Pfam" id="PF00005">
    <property type="entry name" value="ABC_tran"/>
    <property type="match status" value="1"/>
</dbReference>
<protein>
    <submittedName>
        <fullName evidence="5">Spermidine/putrescine transport system ATP-binding protein</fullName>
    </submittedName>
</protein>
<dbReference type="InterPro" id="IPR008995">
    <property type="entry name" value="Mo/tungstate-bd_C_term_dom"/>
</dbReference>
<dbReference type="PANTHER" id="PTHR42781:SF4">
    <property type="entry name" value="SPERMIDINE_PUTRESCINE IMPORT ATP-BINDING PROTEIN POTA"/>
    <property type="match status" value="1"/>
</dbReference>
<keyword evidence="1" id="KW-0813">Transport</keyword>
<evidence type="ECO:0000313" key="6">
    <source>
        <dbReference type="Proteomes" id="UP001195422"/>
    </source>
</evidence>
<dbReference type="SMART" id="SM00382">
    <property type="entry name" value="AAA"/>
    <property type="match status" value="1"/>
</dbReference>
<dbReference type="InterPro" id="IPR003593">
    <property type="entry name" value="AAA+_ATPase"/>
</dbReference>
<organism evidence="5 6">
    <name type="scientific">Glutamicibacter protophormiae</name>
    <name type="common">Brevibacterium protophormiae</name>
    <dbReference type="NCBI Taxonomy" id="37930"/>
    <lineage>
        <taxon>Bacteria</taxon>
        <taxon>Bacillati</taxon>
        <taxon>Actinomycetota</taxon>
        <taxon>Actinomycetes</taxon>
        <taxon>Micrococcales</taxon>
        <taxon>Micrococcaceae</taxon>
        <taxon>Glutamicibacter</taxon>
    </lineage>
</organism>
<evidence type="ECO:0000256" key="3">
    <source>
        <dbReference type="ARBA" id="ARBA00022840"/>
    </source>
</evidence>
<dbReference type="RefSeq" id="WP_188949403.1">
    <property type="nucleotide sequence ID" value="NZ_BMPH01000014.1"/>
</dbReference>
<dbReference type="InterPro" id="IPR003439">
    <property type="entry name" value="ABC_transporter-like_ATP-bd"/>
</dbReference>
<evidence type="ECO:0000256" key="2">
    <source>
        <dbReference type="ARBA" id="ARBA00022741"/>
    </source>
</evidence>
<keyword evidence="6" id="KW-1185">Reference proteome</keyword>
<dbReference type="SUPFAM" id="SSF50331">
    <property type="entry name" value="MOP-like"/>
    <property type="match status" value="1"/>
</dbReference>
<evidence type="ECO:0000259" key="4">
    <source>
        <dbReference type="PROSITE" id="PS50893"/>
    </source>
</evidence>
<keyword evidence="3 5" id="KW-0067">ATP-binding</keyword>
<dbReference type="PROSITE" id="PS50893">
    <property type="entry name" value="ABC_TRANSPORTER_2"/>
    <property type="match status" value="1"/>
</dbReference>
<dbReference type="InterPro" id="IPR050093">
    <property type="entry name" value="ABC_SmlMolc_Importer"/>
</dbReference>
<dbReference type="Proteomes" id="UP001195422">
    <property type="component" value="Unassembled WGS sequence"/>
</dbReference>
<dbReference type="PROSITE" id="PS00211">
    <property type="entry name" value="ABC_TRANSPORTER_1"/>
    <property type="match status" value="1"/>
</dbReference>
<proteinExistence type="predicted"/>
<dbReference type="PANTHER" id="PTHR42781">
    <property type="entry name" value="SPERMIDINE/PUTRESCINE IMPORT ATP-BINDING PROTEIN POTA"/>
    <property type="match status" value="1"/>
</dbReference>
<dbReference type="InterPro" id="IPR017871">
    <property type="entry name" value="ABC_transporter-like_CS"/>
</dbReference>
<keyword evidence="2" id="KW-0547">Nucleotide-binding</keyword>
<evidence type="ECO:0000256" key="1">
    <source>
        <dbReference type="ARBA" id="ARBA00022448"/>
    </source>
</evidence>
<sequence>MNRDSAEVALHGITKSYGGKRVLDNLDLTLAPGELLALLGPSGCGKTTTLRVLAGLETPDTGTVSIGGVDMTSAPVRGRGIGLVFQSYSLFPHMSAAENVAYGLRIAGSSKSVRTRRATELLEMVGLSEHAAKFPGQLSGGQQQRVALARALAIEPRVLLLDEPLSALDAQVRVHLREEIKRIQVQAGTTTLLVTHDQEEALTIADRVGVMLGGQIEQLGTPEQIYSAPHTAFISEFVGAVNRIPATATTGGVSVLGKLLKISNPDSAPAAASGLEALIRPEDLRLTRQGDGLGIVESMMLRGPLTSVMVALQGRCLRVDLPSHEAAEFSPAMRVALSPRRDAALIDSSSTTPRDSLPAAPAHLLSHLGPIA</sequence>
<comment type="caution">
    <text evidence="5">The sequence shown here is derived from an EMBL/GenBank/DDBJ whole genome shotgun (WGS) entry which is preliminary data.</text>
</comment>
<dbReference type="Gene3D" id="3.40.50.300">
    <property type="entry name" value="P-loop containing nucleotide triphosphate hydrolases"/>
    <property type="match status" value="1"/>
</dbReference>
<dbReference type="GO" id="GO:0005524">
    <property type="term" value="F:ATP binding"/>
    <property type="evidence" value="ECO:0007669"/>
    <property type="project" value="UniProtKB-KW"/>
</dbReference>
<dbReference type="EMBL" id="JAGIOJ010000001">
    <property type="protein sequence ID" value="MBP2397084.1"/>
    <property type="molecule type" value="Genomic_DNA"/>
</dbReference>
<accession>A0ABS4XKP6</accession>
<dbReference type="InterPro" id="IPR027417">
    <property type="entry name" value="P-loop_NTPase"/>
</dbReference>
<feature type="domain" description="ABC transporter" evidence="4">
    <location>
        <begin position="8"/>
        <end position="238"/>
    </location>
</feature>
<dbReference type="SUPFAM" id="SSF52540">
    <property type="entry name" value="P-loop containing nucleoside triphosphate hydrolases"/>
    <property type="match status" value="1"/>
</dbReference>
<evidence type="ECO:0000313" key="5">
    <source>
        <dbReference type="EMBL" id="MBP2397084.1"/>
    </source>
</evidence>
<name>A0ABS4XKP6_GLUPR</name>
<gene>
    <name evidence="5" type="ORF">JOF39_000165</name>
</gene>